<dbReference type="PATRIC" id="fig|2162.10.peg.1639"/>
<dbReference type="InterPro" id="IPR036866">
    <property type="entry name" value="RibonucZ/Hydroxyglut_hydro"/>
</dbReference>
<evidence type="ECO:0000313" key="8">
    <source>
        <dbReference type="EMBL" id="CEL25206.1"/>
    </source>
</evidence>
<keyword evidence="3" id="KW-0479">Metal-binding</keyword>
<dbReference type="SUPFAM" id="SSF56281">
    <property type="entry name" value="Metallo-hydrolase/oxidoreductase"/>
    <property type="match status" value="1"/>
</dbReference>
<name>A0A089Z963_METFO</name>
<sequence>MKIQPFLYKKSDKKTWDDVFQSPCPVEVESLKTGTVLINRKGTINPHHPLAGYIVSQELEMPILAHWVHHQEKGDFLLDVGLDSSYFAHPRGGLEGTAVDEYQQDRHENIAYHLKTNNINPQMVFLSHLHSDHAAGVRELSKNIPYITGKGEYQEYQPQIHGDFLEGMEELVEIDYSQAPVMPLLGASVDLLGDGSLWAIHTPGHTPGHSSFLVNGLEGPVLLAMDAAFIPENLEMGVAPSDYTWNVDLAQKSLEKIIEFLGEYPQVRVVAGHELLKMF</sequence>
<keyword evidence="5" id="KW-0862">Zinc</keyword>
<reference evidence="8" key="2">
    <citation type="submission" date="2014-09" db="EMBL/GenBank/DDBJ databases">
        <authorList>
            <person name="Bishop-Lilly K.A."/>
            <person name="Broomall S.M."/>
            <person name="Chain P.S."/>
            <person name="Chertkov O."/>
            <person name="Coyne S.R."/>
            <person name="Daligault H.E."/>
            <person name="Davenport K.W."/>
            <person name="Erkkila T."/>
            <person name="Frey K.G."/>
            <person name="Gibbons H.S."/>
            <person name="Gu W."/>
            <person name="Jaissle J."/>
            <person name="Johnson S.L."/>
            <person name="Koroleva G.I."/>
            <person name="Ladner J.T."/>
            <person name="Lo C.-C."/>
            <person name="Minogue T.D."/>
            <person name="Munk C."/>
            <person name="Palacios G.F."/>
            <person name="Redden C.L."/>
            <person name="Rosenzweig C.N."/>
            <person name="Scholz M.B."/>
            <person name="Teshima H."/>
            <person name="Xu Y."/>
        </authorList>
    </citation>
    <scope>NUCLEOTIDE SEQUENCE</scope>
    <source>
        <strain evidence="8">Mb9</strain>
    </source>
</reference>
<dbReference type="GO" id="GO:0046872">
    <property type="term" value="F:metal ion binding"/>
    <property type="evidence" value="ECO:0007669"/>
    <property type="project" value="UniProtKB-KW"/>
</dbReference>
<keyword evidence="4" id="KW-0378">Hydrolase</keyword>
<dbReference type="InterPro" id="IPR001279">
    <property type="entry name" value="Metallo-B-lactamas"/>
</dbReference>
<dbReference type="Proteomes" id="UP000062768">
    <property type="component" value="Chromosome I"/>
</dbReference>
<evidence type="ECO:0000313" key="7">
    <source>
        <dbReference type="EMBL" id="AIS31356.1"/>
    </source>
</evidence>
<dbReference type="OrthoDB" id="7773at2157"/>
<dbReference type="SMART" id="SM00849">
    <property type="entry name" value="Lactamase_B"/>
    <property type="match status" value="1"/>
</dbReference>
<dbReference type="InterPro" id="IPR051013">
    <property type="entry name" value="MBL_superfamily_lactonases"/>
</dbReference>
<keyword evidence="10" id="KW-1185">Reference proteome</keyword>
<dbReference type="KEGG" id="mfc:BRM9_0533"/>
<evidence type="ECO:0000313" key="10">
    <source>
        <dbReference type="Proteomes" id="UP000062768"/>
    </source>
</evidence>
<dbReference type="EMBL" id="LN734822">
    <property type="protein sequence ID" value="CEL25206.1"/>
    <property type="molecule type" value="Genomic_DNA"/>
</dbReference>
<dbReference type="GeneID" id="26739810"/>
<reference evidence="7" key="1">
    <citation type="submission" date="2013-12" db="EMBL/GenBank/DDBJ databases">
        <title>The complete genome sequence of Methanobacterium sp. BRM9.</title>
        <authorList>
            <consortium name="Pastoral Greenhouse Gas Research Consortium"/>
            <person name="Kelly W.J."/>
            <person name="Leahy S.C."/>
            <person name="Perry R."/>
            <person name="Li D."/>
            <person name="Altermann E."/>
            <person name="Lambie S.C."/>
            <person name="Attwood G.T."/>
        </authorList>
    </citation>
    <scope>NUCLEOTIDE SEQUENCE [LARGE SCALE GENOMIC DNA]</scope>
    <source>
        <strain evidence="7">BRM9</strain>
    </source>
</reference>
<dbReference type="Gene3D" id="3.60.15.10">
    <property type="entry name" value="Ribonuclease Z/Hydroxyacylglutathione hydrolase-like"/>
    <property type="match status" value="1"/>
</dbReference>
<dbReference type="PANTHER" id="PTHR42978:SF2">
    <property type="entry name" value="102 KBASES UNSTABLE REGION: FROM 1 TO 119443"/>
    <property type="match status" value="1"/>
</dbReference>
<evidence type="ECO:0000259" key="6">
    <source>
        <dbReference type="SMART" id="SM00849"/>
    </source>
</evidence>
<comment type="similarity">
    <text evidence="2">Belongs to the metallo-beta-lactamase superfamily.</text>
</comment>
<accession>A0A089Z963</accession>
<dbReference type="RefSeq" id="WP_048084703.1">
    <property type="nucleotide sequence ID" value="NZ_CP006933.1"/>
</dbReference>
<dbReference type="AlphaFoldDB" id="A0A089Z963"/>
<dbReference type="STRING" id="2162.BRM9_0533"/>
<organism evidence="7 9">
    <name type="scientific">Methanobacterium formicicum</name>
    <dbReference type="NCBI Taxonomy" id="2162"/>
    <lineage>
        <taxon>Archaea</taxon>
        <taxon>Methanobacteriati</taxon>
        <taxon>Methanobacteriota</taxon>
        <taxon>Methanomada group</taxon>
        <taxon>Methanobacteria</taxon>
        <taxon>Methanobacteriales</taxon>
        <taxon>Methanobacteriaceae</taxon>
        <taxon>Methanobacterium</taxon>
    </lineage>
</organism>
<evidence type="ECO:0000313" key="9">
    <source>
        <dbReference type="Proteomes" id="UP000029661"/>
    </source>
</evidence>
<dbReference type="EMBL" id="CP006933">
    <property type="protein sequence ID" value="AIS31356.1"/>
    <property type="molecule type" value="Genomic_DNA"/>
</dbReference>
<comment type="cofactor">
    <cofactor evidence="1">
        <name>Zn(2+)</name>
        <dbReference type="ChEBI" id="CHEBI:29105"/>
    </cofactor>
</comment>
<evidence type="ECO:0000256" key="5">
    <source>
        <dbReference type="ARBA" id="ARBA00022833"/>
    </source>
</evidence>
<evidence type="ECO:0000256" key="2">
    <source>
        <dbReference type="ARBA" id="ARBA00007749"/>
    </source>
</evidence>
<dbReference type="PANTHER" id="PTHR42978">
    <property type="entry name" value="QUORUM-QUENCHING LACTONASE YTNP-RELATED-RELATED"/>
    <property type="match status" value="1"/>
</dbReference>
<evidence type="ECO:0000256" key="3">
    <source>
        <dbReference type="ARBA" id="ARBA00022723"/>
    </source>
</evidence>
<evidence type="ECO:0000256" key="1">
    <source>
        <dbReference type="ARBA" id="ARBA00001947"/>
    </source>
</evidence>
<gene>
    <name evidence="7" type="ORF">BRM9_0533</name>
    <name evidence="8" type="ORF">MB9_1571</name>
</gene>
<evidence type="ECO:0000256" key="4">
    <source>
        <dbReference type="ARBA" id="ARBA00022801"/>
    </source>
</evidence>
<proteinExistence type="inferred from homology"/>
<dbReference type="Proteomes" id="UP000029661">
    <property type="component" value="Chromosome"/>
</dbReference>
<feature type="domain" description="Metallo-beta-lactamase" evidence="6">
    <location>
        <begin position="62"/>
        <end position="273"/>
    </location>
</feature>
<dbReference type="Pfam" id="PF00753">
    <property type="entry name" value="Lactamase_B"/>
    <property type="match status" value="1"/>
</dbReference>
<protein>
    <submittedName>
        <fullName evidence="8">Beta-lactamase domain-containing protein</fullName>
    </submittedName>
    <submittedName>
        <fullName evidence="7">Metallo-beta-lactamase superfamily protein</fullName>
    </submittedName>
</protein>
<dbReference type="GO" id="GO:0016787">
    <property type="term" value="F:hydrolase activity"/>
    <property type="evidence" value="ECO:0007669"/>
    <property type="project" value="UniProtKB-KW"/>
</dbReference>